<organism evidence="1 2">
    <name type="scientific">Armillaria novae-zelandiae</name>
    <dbReference type="NCBI Taxonomy" id="153914"/>
    <lineage>
        <taxon>Eukaryota</taxon>
        <taxon>Fungi</taxon>
        <taxon>Dikarya</taxon>
        <taxon>Basidiomycota</taxon>
        <taxon>Agaricomycotina</taxon>
        <taxon>Agaricomycetes</taxon>
        <taxon>Agaricomycetidae</taxon>
        <taxon>Agaricales</taxon>
        <taxon>Marasmiineae</taxon>
        <taxon>Physalacriaceae</taxon>
        <taxon>Armillaria</taxon>
    </lineage>
</organism>
<proteinExistence type="predicted"/>
<protein>
    <recommendedName>
        <fullName evidence="3">Arrestin-like N-terminal domain-containing protein</fullName>
    </recommendedName>
</protein>
<evidence type="ECO:0000313" key="2">
    <source>
        <dbReference type="Proteomes" id="UP001175227"/>
    </source>
</evidence>
<keyword evidence="2" id="KW-1185">Reference proteome</keyword>
<dbReference type="Proteomes" id="UP001175227">
    <property type="component" value="Unassembled WGS sequence"/>
</dbReference>
<name>A0AA39PJT1_9AGAR</name>
<evidence type="ECO:0000313" key="1">
    <source>
        <dbReference type="EMBL" id="KAK0484879.1"/>
    </source>
</evidence>
<accession>A0AA39PJT1</accession>
<comment type="caution">
    <text evidence="1">The sequence shown here is derived from an EMBL/GenBank/DDBJ whole genome shotgun (WGS) entry which is preliminary data.</text>
</comment>
<reference evidence="1" key="1">
    <citation type="submission" date="2023-06" db="EMBL/GenBank/DDBJ databases">
        <authorList>
            <consortium name="Lawrence Berkeley National Laboratory"/>
            <person name="Ahrendt S."/>
            <person name="Sahu N."/>
            <person name="Indic B."/>
            <person name="Wong-Bajracharya J."/>
            <person name="Merenyi Z."/>
            <person name="Ke H.-M."/>
            <person name="Monk M."/>
            <person name="Kocsube S."/>
            <person name="Drula E."/>
            <person name="Lipzen A."/>
            <person name="Balint B."/>
            <person name="Henrissat B."/>
            <person name="Andreopoulos B."/>
            <person name="Martin F.M."/>
            <person name="Harder C.B."/>
            <person name="Rigling D."/>
            <person name="Ford K.L."/>
            <person name="Foster G.D."/>
            <person name="Pangilinan J."/>
            <person name="Papanicolaou A."/>
            <person name="Barry K."/>
            <person name="LaButti K."/>
            <person name="Viragh M."/>
            <person name="Koriabine M."/>
            <person name="Yan M."/>
            <person name="Riley R."/>
            <person name="Champramary S."/>
            <person name="Plett K.L."/>
            <person name="Tsai I.J."/>
            <person name="Slot J."/>
            <person name="Sipos G."/>
            <person name="Plett J."/>
            <person name="Nagy L.G."/>
            <person name="Grigoriev I.V."/>
        </authorList>
    </citation>
    <scope>NUCLEOTIDE SEQUENCE</scope>
    <source>
        <strain evidence="1">ICMP 16352</strain>
    </source>
</reference>
<evidence type="ECO:0008006" key="3">
    <source>
        <dbReference type="Google" id="ProtNLM"/>
    </source>
</evidence>
<dbReference type="EMBL" id="JAUEPR010000005">
    <property type="protein sequence ID" value="KAK0484879.1"/>
    <property type="molecule type" value="Genomic_DNA"/>
</dbReference>
<dbReference type="AlphaFoldDB" id="A0AA39PJT1"/>
<sequence length="411" mass="44955">MSEGFDAVVSSDPPPPHYSCLPSHGEAIIDHSPRLGSQIHTGTFLKHRGSITVVLTEQEDGIATPLYGRGAKIKGGILLERPEDISHVKLKIEGKLEFMGSSSGARSISTISPSVTLWDYDRTENATRSTSLPFSLLLPLRFEDGGQSYPLPPSFHYYQSGIPGLLITSVYTLVVSVARARRLLPDKVETLVLSSFSLRILFTYFPRTRPERPTLSIPLFSGIKSSPEEWTQTIVTVKTKLNTRVCPVQCNLFVPSVQTFAISDIIPFHVQLSGPLASLRKLLSTHPSSSGVQDLVNVSISRQISVTVRGIRSCQTTKIGEGRIRSVPPYPTCCRYPYGDCISQDDHFDWEGEVKCKPDVTVGGFTAAGASVKDYIVISLKPPPESPFLPAEGYIPSLLVTDTWANAPNTD</sequence>
<gene>
    <name evidence="1" type="ORF">IW261DRAFT_1330196</name>
</gene>